<dbReference type="Proteomes" id="UP000747542">
    <property type="component" value="Unassembled WGS sequence"/>
</dbReference>
<feature type="region of interest" description="Disordered" evidence="3">
    <location>
        <begin position="27"/>
        <end position="98"/>
    </location>
</feature>
<feature type="compositionally biased region" description="Basic and acidic residues" evidence="3">
    <location>
        <begin position="478"/>
        <end position="487"/>
    </location>
</feature>
<organism evidence="6 7">
    <name type="scientific">Homarus americanus</name>
    <name type="common">American lobster</name>
    <dbReference type="NCBI Taxonomy" id="6706"/>
    <lineage>
        <taxon>Eukaryota</taxon>
        <taxon>Metazoa</taxon>
        <taxon>Ecdysozoa</taxon>
        <taxon>Arthropoda</taxon>
        <taxon>Crustacea</taxon>
        <taxon>Multicrustacea</taxon>
        <taxon>Malacostraca</taxon>
        <taxon>Eumalacostraca</taxon>
        <taxon>Eucarida</taxon>
        <taxon>Decapoda</taxon>
        <taxon>Pleocyemata</taxon>
        <taxon>Astacidea</taxon>
        <taxon>Nephropoidea</taxon>
        <taxon>Nephropidae</taxon>
        <taxon>Homarus</taxon>
    </lineage>
</organism>
<feature type="compositionally biased region" description="Basic residues" evidence="3">
    <location>
        <begin position="173"/>
        <end position="182"/>
    </location>
</feature>
<evidence type="ECO:0000259" key="5">
    <source>
        <dbReference type="PROSITE" id="PS51957"/>
    </source>
</evidence>
<feature type="non-terminal residue" evidence="6">
    <location>
        <position position="684"/>
    </location>
</feature>
<accession>A0A8J5TNA5</accession>
<evidence type="ECO:0000259" key="4">
    <source>
        <dbReference type="PROSITE" id="PS51215"/>
    </source>
</evidence>
<keyword evidence="7" id="KW-1185">Reference proteome</keyword>
<comment type="similarity">
    <text evidence="2">Belongs to the LDB family.</text>
</comment>
<feature type="domain" description="AWS" evidence="4">
    <location>
        <begin position="651"/>
        <end position="684"/>
    </location>
</feature>
<dbReference type="InterPro" id="IPR041363">
    <property type="entry name" value="LID"/>
</dbReference>
<dbReference type="InterPro" id="IPR042294">
    <property type="entry name" value="SETD2_animal"/>
</dbReference>
<feature type="compositionally biased region" description="Polar residues" evidence="3">
    <location>
        <begin position="27"/>
        <end position="36"/>
    </location>
</feature>
<reference evidence="6" key="1">
    <citation type="journal article" date="2021" name="Sci. Adv.">
        <title>The American lobster genome reveals insights on longevity, neural, and immune adaptations.</title>
        <authorList>
            <person name="Polinski J.M."/>
            <person name="Zimin A.V."/>
            <person name="Clark K.F."/>
            <person name="Kohn A.B."/>
            <person name="Sadowski N."/>
            <person name="Timp W."/>
            <person name="Ptitsyn A."/>
            <person name="Khanna P."/>
            <person name="Romanova D.Y."/>
            <person name="Williams P."/>
            <person name="Greenwood S.J."/>
            <person name="Moroz L.L."/>
            <person name="Walt D.R."/>
            <person name="Bodnar A.G."/>
        </authorList>
    </citation>
    <scope>NUCLEOTIDE SEQUENCE</scope>
    <source>
        <strain evidence="6">GMGI-L3</strain>
    </source>
</reference>
<dbReference type="PROSITE" id="PS51957">
    <property type="entry name" value="LID"/>
    <property type="match status" value="1"/>
</dbReference>
<feature type="compositionally biased region" description="Acidic residues" evidence="3">
    <location>
        <begin position="403"/>
        <end position="412"/>
    </location>
</feature>
<feature type="compositionally biased region" description="Acidic residues" evidence="3">
    <location>
        <begin position="539"/>
        <end position="551"/>
    </location>
</feature>
<dbReference type="PANTHER" id="PTHR46711">
    <property type="entry name" value="HISTONE-LYSINE N-METHYLTRANSFERASE SETD2"/>
    <property type="match status" value="1"/>
</dbReference>
<name>A0A8J5TNA5_HOMAM</name>
<protein>
    <submittedName>
        <fullName evidence="6">LIM domain-binding protein 2-like 1</fullName>
    </submittedName>
</protein>
<gene>
    <name evidence="6" type="primary">LDB2-L1</name>
    <name evidence="6" type="ORF">Hamer_G003753</name>
</gene>
<evidence type="ECO:0000256" key="1">
    <source>
        <dbReference type="ARBA" id="ARBA00022691"/>
    </source>
</evidence>
<sequence>DVMVVGEPSLMGGEFGDEDERLITRLENTQYDTTSVEDGGNGGAPQGAGPGGPGPGPAGPTPFNNSPMTSGPGGPWPDPSRQPQEADKKSPAIRSGWRTNTVYLCQLNGRHLVSTMNGESGDCNTPVRRSSRARKPNSRFADDELDGRFKKIVTGLASPETPTPTLLASPPGRPRKAGRRKDSRSEESGEAKSDEVDSDERTERNKPEVPAGQSQTDKKDAHSIKILELTVDEKELSRKSEAAVSTVVFVAESEALVNGLESENEKVVDRNAQSECEKTGEMGRRTRSSAKKDEVGGSPPKDIKKRGRKKGKGKKSEGEGAMGDSGILSEDGNSVTLSEEKICMNVEGGDADGTDGANNGGDKSKLVNVNPKTNPVESVQKEVEVTNDPSRVSVESDSKDSENVEEDLDSEFPVEKQTSEAFKGDKKGRQNYTEEKNINESDIDDEINSETSIYDKEGSDLATSDGEKFLSDETVSENNKENSKGRNNEGSVTGTLRVDVGNEEESGTLHAEVDYDEIKDETTLKDQKLVIRAKSETVDELDKEVENEEMESLTNGSEPKMEEVSTGSEVEEVPICDDEQDIKGTRIGSGVEELHLTAEELLEIEKKRQIELEEKAMRNKCIVEERMKSFQHLVENQYIGERKKSKRSKEVRRMVCDCSLTKEEIERGEVGCGEDCLNRLLMIE</sequence>
<dbReference type="PANTHER" id="PTHR46711:SF1">
    <property type="entry name" value="HISTONE-LYSINE N-METHYLTRANSFERASE SETD2"/>
    <property type="match status" value="1"/>
</dbReference>
<feature type="compositionally biased region" description="Basic and acidic residues" evidence="3">
    <location>
        <begin position="183"/>
        <end position="207"/>
    </location>
</feature>
<proteinExistence type="inferred from homology"/>
<feature type="region of interest" description="Disordered" evidence="3">
    <location>
        <begin position="114"/>
        <end position="223"/>
    </location>
</feature>
<dbReference type="Gene3D" id="2.10.110.10">
    <property type="entry name" value="Cysteine Rich Protein"/>
    <property type="match status" value="1"/>
</dbReference>
<dbReference type="Gene3D" id="2.170.270.10">
    <property type="entry name" value="SET domain"/>
    <property type="match status" value="1"/>
</dbReference>
<feature type="region of interest" description="Disordered" evidence="3">
    <location>
        <begin position="539"/>
        <end position="570"/>
    </location>
</feature>
<feature type="region of interest" description="Disordered" evidence="3">
    <location>
        <begin position="257"/>
        <end position="514"/>
    </location>
</feature>
<evidence type="ECO:0000256" key="2">
    <source>
        <dbReference type="PROSITE-ProRule" id="PRU01302"/>
    </source>
</evidence>
<feature type="compositionally biased region" description="Basic and acidic residues" evidence="3">
    <location>
        <begin position="413"/>
        <end position="439"/>
    </location>
</feature>
<dbReference type="GO" id="GO:0005634">
    <property type="term" value="C:nucleus"/>
    <property type="evidence" value="ECO:0007669"/>
    <property type="project" value="InterPro"/>
</dbReference>
<dbReference type="AlphaFoldDB" id="A0A8J5TNA5"/>
<dbReference type="EMBL" id="JAHLQT010000697">
    <property type="protein sequence ID" value="KAG7178005.1"/>
    <property type="molecule type" value="Genomic_DNA"/>
</dbReference>
<evidence type="ECO:0000256" key="3">
    <source>
        <dbReference type="SAM" id="MobiDB-lite"/>
    </source>
</evidence>
<dbReference type="InterPro" id="IPR046341">
    <property type="entry name" value="SET_dom_sf"/>
</dbReference>
<feature type="compositionally biased region" description="Basic and acidic residues" evidence="3">
    <location>
        <begin position="275"/>
        <end position="295"/>
    </location>
</feature>
<feature type="compositionally biased region" description="Basic and acidic residues" evidence="3">
    <location>
        <begin position="453"/>
        <end position="471"/>
    </location>
</feature>
<feature type="non-terminal residue" evidence="6">
    <location>
        <position position="1"/>
    </location>
</feature>
<feature type="domain" description="LIM interaction" evidence="5">
    <location>
        <begin position="1"/>
        <end position="40"/>
    </location>
</feature>
<dbReference type="GO" id="GO:0030274">
    <property type="term" value="F:LIM domain binding"/>
    <property type="evidence" value="ECO:0007669"/>
    <property type="project" value="UniProtKB-UniRule"/>
</dbReference>
<dbReference type="GO" id="GO:0046975">
    <property type="term" value="F:histone H3K36 methyltransferase activity"/>
    <property type="evidence" value="ECO:0007669"/>
    <property type="project" value="InterPro"/>
</dbReference>
<dbReference type="InterPro" id="IPR006560">
    <property type="entry name" value="AWS_dom"/>
</dbReference>
<feature type="compositionally biased region" description="Gly residues" evidence="3">
    <location>
        <begin position="39"/>
        <end position="51"/>
    </location>
</feature>
<feature type="compositionally biased region" description="Basic and acidic residues" evidence="3">
    <location>
        <begin position="140"/>
        <end position="149"/>
    </location>
</feature>
<dbReference type="Pfam" id="PF17916">
    <property type="entry name" value="LID"/>
    <property type="match status" value="1"/>
</dbReference>
<dbReference type="PROSITE" id="PS51215">
    <property type="entry name" value="AWS"/>
    <property type="match status" value="1"/>
</dbReference>
<evidence type="ECO:0000313" key="7">
    <source>
        <dbReference type="Proteomes" id="UP000747542"/>
    </source>
</evidence>
<evidence type="ECO:0000313" key="6">
    <source>
        <dbReference type="EMBL" id="KAG7178005.1"/>
    </source>
</evidence>
<feature type="compositionally biased region" description="Basic residues" evidence="3">
    <location>
        <begin position="303"/>
        <end position="313"/>
    </location>
</feature>
<comment type="caution">
    <text evidence="6">The sequence shown here is derived from an EMBL/GenBank/DDBJ whole genome shotgun (WGS) entry which is preliminary data.</text>
</comment>
<keyword evidence="1" id="KW-0949">S-adenosyl-L-methionine</keyword>